<proteinExistence type="predicted"/>
<keyword evidence="2" id="KW-1185">Reference proteome</keyword>
<organism evidence="1 2">
    <name type="scientific">Aristaeella hokkaidonensis</name>
    <dbReference type="NCBI Taxonomy" id="3046382"/>
    <lineage>
        <taxon>Bacteria</taxon>
        <taxon>Bacillati</taxon>
        <taxon>Bacillota</taxon>
        <taxon>Clostridia</taxon>
        <taxon>Eubacteriales</taxon>
        <taxon>Aristaeellaceae</taxon>
        <taxon>Aristaeella</taxon>
    </lineage>
</organism>
<dbReference type="Proteomes" id="UP000682782">
    <property type="component" value="Chromosome"/>
</dbReference>
<dbReference type="EMBL" id="CP068393">
    <property type="protein sequence ID" value="QUC67560.1"/>
    <property type="molecule type" value="Genomic_DNA"/>
</dbReference>
<gene>
    <name evidence="1" type="ORF">JYE49_02335</name>
</gene>
<protein>
    <submittedName>
        <fullName evidence="1">GNAT family N-acetyltransferase</fullName>
    </submittedName>
</protein>
<evidence type="ECO:0000313" key="2">
    <source>
        <dbReference type="Proteomes" id="UP000682782"/>
    </source>
</evidence>
<sequence>MMQTEVIKNLESWTDFIKEVNSDPRFANPTIATPEAYENKIIRAVDDPEKLVLGILEDGVQQGLFVFSVLKDDRYMEMLAGFSRSGEAYEVMAEYLQECFPGFEADFVFNPANDLLTDLLKRKGAELDPEQQFMKLTGNPPAVDTEGIELLSESRKEQYFALHNKDMYWTGERIAEESEFYRVFIAVEDQRVVGYIDVTWPKNPNYVWDILVAEECRGKGWGRKLLAKAIEMNESGGMELDVNTDNVPAIRLYESMGFTKTEGRNTVSAFWNIPEA</sequence>
<accession>A0AC61N3N5</accession>
<evidence type="ECO:0000313" key="1">
    <source>
        <dbReference type="EMBL" id="QUC67560.1"/>
    </source>
</evidence>
<reference evidence="1" key="1">
    <citation type="submission" date="2021-01" db="EMBL/GenBank/DDBJ databases">
        <title>Complete genome sequence of Clostridiales bacterium R-7.</title>
        <authorList>
            <person name="Mahoney-Kurpe S.C."/>
            <person name="Palevich N."/>
            <person name="Koike S."/>
            <person name="Moon C.D."/>
            <person name="Attwood G.T."/>
        </authorList>
    </citation>
    <scope>NUCLEOTIDE SEQUENCE</scope>
    <source>
        <strain evidence="1">R-7</strain>
    </source>
</reference>
<name>A0AC61N3N5_9FIRM</name>